<dbReference type="Pfam" id="PF00535">
    <property type="entry name" value="Glycos_transf_2"/>
    <property type="match status" value="1"/>
</dbReference>
<evidence type="ECO:0000256" key="9">
    <source>
        <dbReference type="ARBA" id="ARBA00038120"/>
    </source>
</evidence>
<keyword evidence="2" id="KW-1003">Cell membrane</keyword>
<name>A0A859FDP8_9BACI</name>
<evidence type="ECO:0000313" key="14">
    <source>
        <dbReference type="Proteomes" id="UP000318138"/>
    </source>
</evidence>
<comment type="function">
    <text evidence="7">Catalyzes the glycosylation of 4,4'-diaponeurosporenoate, i.e. the esterification of glucose at the C1'' position with the carboxyl group of 4,4'-diaponeurosporenic acid, to form glycosyl-4,4'-diaponeurosporenoate. This is a step in the biosynthesis of staphyloxanthin, an orange pigment present in most staphylococci strains.</text>
</comment>
<accession>A0A859FDP8</accession>
<evidence type="ECO:0000256" key="8">
    <source>
        <dbReference type="ARBA" id="ARBA00037904"/>
    </source>
</evidence>
<dbReference type="SUPFAM" id="SSF53448">
    <property type="entry name" value="Nucleotide-diphospho-sugar transferases"/>
    <property type="match status" value="1"/>
</dbReference>
<evidence type="ECO:0000256" key="3">
    <source>
        <dbReference type="ARBA" id="ARBA00022676"/>
    </source>
</evidence>
<dbReference type="AlphaFoldDB" id="A0A859FDP8"/>
<feature type="transmembrane region" description="Helical" evidence="11">
    <location>
        <begin position="327"/>
        <end position="349"/>
    </location>
</feature>
<evidence type="ECO:0000256" key="4">
    <source>
        <dbReference type="ARBA" id="ARBA00022679"/>
    </source>
</evidence>
<sequence length="365" mass="41590">MVELWILLLFILVLWTLFNCLSMPLLKDSSSEHSELVSILIPMRNEEANVERLMKSLQKLTYSHIEVVVLNDGSTDNTGNLLEQAKDQWDQLTVINGKELPEGWVGKVHACHQLSLQANGDFYLFLDADVTVHPKLVERSLAAFTPQTGLISGFPHYPLKSVFGFMLIPMQHFLVFFHLPILLANKTNWQAATAAHGAFMMYRREAYIKMGGHERVKDSLVEDIHSMRAMKQSGYKATIVNNTNSLSCFMYNTSKEVWQGFSKNFFPGLGRSVLVVIALSFLYLILFFLPLPVAIIGLIQGNLMLVVPLLLVMLIKCIIDSFTRQKWWLCTFFPVTIIATIAMLLYSTYLGISKRGFIWKGRQYR</sequence>
<organism evidence="13 14">
    <name type="scientific">Paenalkalicoccus suaedae</name>
    <dbReference type="NCBI Taxonomy" id="2592382"/>
    <lineage>
        <taxon>Bacteria</taxon>
        <taxon>Bacillati</taxon>
        <taxon>Bacillota</taxon>
        <taxon>Bacilli</taxon>
        <taxon>Bacillales</taxon>
        <taxon>Bacillaceae</taxon>
        <taxon>Paenalkalicoccus</taxon>
    </lineage>
</organism>
<dbReference type="EMBL" id="CP041372">
    <property type="protein sequence ID" value="QKS71010.1"/>
    <property type="molecule type" value="Genomic_DNA"/>
</dbReference>
<evidence type="ECO:0000256" key="11">
    <source>
        <dbReference type="SAM" id="Phobius"/>
    </source>
</evidence>
<comment type="similarity">
    <text evidence="9">Belongs to the glycosyltransferase 2 family. CrtQ subfamily.</text>
</comment>
<dbReference type="PANTHER" id="PTHR43646:SF2">
    <property type="entry name" value="GLYCOSYLTRANSFERASE 2-LIKE DOMAIN-CONTAINING PROTEIN"/>
    <property type="match status" value="1"/>
</dbReference>
<dbReference type="CDD" id="cd06423">
    <property type="entry name" value="CESA_like"/>
    <property type="match status" value="1"/>
</dbReference>
<dbReference type="KEGG" id="psua:FLK61_30295"/>
<keyword evidence="4 13" id="KW-0808">Transferase</keyword>
<dbReference type="Gene3D" id="3.90.550.10">
    <property type="entry name" value="Spore Coat Polysaccharide Biosynthesis Protein SpsA, Chain A"/>
    <property type="match status" value="1"/>
</dbReference>
<comment type="subcellular location">
    <subcellularLocation>
        <location evidence="1">Cell membrane</location>
    </subcellularLocation>
</comment>
<dbReference type="InterPro" id="IPR001173">
    <property type="entry name" value="Glyco_trans_2-like"/>
</dbReference>
<evidence type="ECO:0000313" key="13">
    <source>
        <dbReference type="EMBL" id="QKS71010.1"/>
    </source>
</evidence>
<evidence type="ECO:0000259" key="12">
    <source>
        <dbReference type="Pfam" id="PF00535"/>
    </source>
</evidence>
<gene>
    <name evidence="13" type="ORF">FLK61_30295</name>
</gene>
<dbReference type="GO" id="GO:0005886">
    <property type="term" value="C:plasma membrane"/>
    <property type="evidence" value="ECO:0007669"/>
    <property type="project" value="UniProtKB-SubCell"/>
</dbReference>
<reference evidence="14" key="1">
    <citation type="submission" date="2019-07" db="EMBL/GenBank/DDBJ databases">
        <title>Bacillus alkalisoli sp. nov. isolated from saline soil.</title>
        <authorList>
            <person name="Sun J.-Q."/>
            <person name="Xu L."/>
        </authorList>
    </citation>
    <scope>NUCLEOTIDE SEQUENCE [LARGE SCALE GENOMIC DNA]</scope>
    <source>
        <strain evidence="14">M4U3P1</strain>
    </source>
</reference>
<feature type="transmembrane region" description="Helical" evidence="11">
    <location>
        <begin position="269"/>
        <end position="289"/>
    </location>
</feature>
<comment type="pathway">
    <text evidence="8">Carotenoid biosynthesis; staphyloxanthin biosynthesis; staphyloxanthin from farnesyl diphosphate: step 4/5.</text>
</comment>
<dbReference type="GO" id="GO:0016757">
    <property type="term" value="F:glycosyltransferase activity"/>
    <property type="evidence" value="ECO:0007669"/>
    <property type="project" value="UniProtKB-KW"/>
</dbReference>
<evidence type="ECO:0000256" key="1">
    <source>
        <dbReference type="ARBA" id="ARBA00004236"/>
    </source>
</evidence>
<keyword evidence="14" id="KW-1185">Reference proteome</keyword>
<keyword evidence="11" id="KW-0812">Transmembrane</keyword>
<dbReference type="InterPro" id="IPR029044">
    <property type="entry name" value="Nucleotide-diphossugar_trans"/>
</dbReference>
<feature type="domain" description="Glycosyltransferase 2-like" evidence="12">
    <location>
        <begin position="38"/>
        <end position="209"/>
    </location>
</feature>
<keyword evidence="11" id="KW-1133">Transmembrane helix</keyword>
<feature type="transmembrane region" description="Helical" evidence="11">
    <location>
        <begin position="295"/>
        <end position="315"/>
    </location>
</feature>
<dbReference type="RefSeq" id="WP_176009047.1">
    <property type="nucleotide sequence ID" value="NZ_CP041372.2"/>
</dbReference>
<proteinExistence type="inferred from homology"/>
<evidence type="ECO:0000256" key="10">
    <source>
        <dbReference type="ARBA" id="ARBA00040345"/>
    </source>
</evidence>
<keyword evidence="5" id="KW-0125">Carotenoid biosynthesis</keyword>
<protein>
    <recommendedName>
        <fullName evidence="10">4,4'-diaponeurosporenoate glycosyltransferase</fullName>
    </recommendedName>
</protein>
<evidence type="ECO:0000256" key="2">
    <source>
        <dbReference type="ARBA" id="ARBA00022475"/>
    </source>
</evidence>
<feature type="transmembrane region" description="Helical" evidence="11">
    <location>
        <begin position="162"/>
        <end position="183"/>
    </location>
</feature>
<dbReference type="GO" id="GO:0016117">
    <property type="term" value="P:carotenoid biosynthetic process"/>
    <property type="evidence" value="ECO:0007669"/>
    <property type="project" value="UniProtKB-KW"/>
</dbReference>
<evidence type="ECO:0000256" key="6">
    <source>
        <dbReference type="ARBA" id="ARBA00023136"/>
    </source>
</evidence>
<evidence type="ECO:0000256" key="5">
    <source>
        <dbReference type="ARBA" id="ARBA00022746"/>
    </source>
</evidence>
<keyword evidence="6 11" id="KW-0472">Membrane</keyword>
<dbReference type="Proteomes" id="UP000318138">
    <property type="component" value="Chromosome"/>
</dbReference>
<evidence type="ECO:0000256" key="7">
    <source>
        <dbReference type="ARBA" id="ARBA00037281"/>
    </source>
</evidence>
<dbReference type="PANTHER" id="PTHR43646">
    <property type="entry name" value="GLYCOSYLTRANSFERASE"/>
    <property type="match status" value="1"/>
</dbReference>
<keyword evidence="3" id="KW-0328">Glycosyltransferase</keyword>